<gene>
    <name evidence="4" type="ORF">BpHYR1_005106</name>
</gene>
<organism evidence="4 5">
    <name type="scientific">Brachionus plicatilis</name>
    <name type="common">Marine rotifer</name>
    <name type="synonym">Brachionus muelleri</name>
    <dbReference type="NCBI Taxonomy" id="10195"/>
    <lineage>
        <taxon>Eukaryota</taxon>
        <taxon>Metazoa</taxon>
        <taxon>Spiralia</taxon>
        <taxon>Gnathifera</taxon>
        <taxon>Rotifera</taxon>
        <taxon>Eurotatoria</taxon>
        <taxon>Monogononta</taxon>
        <taxon>Pseudotrocha</taxon>
        <taxon>Ploima</taxon>
        <taxon>Brachionidae</taxon>
        <taxon>Brachionus</taxon>
    </lineage>
</organism>
<dbReference type="OrthoDB" id="128946at2759"/>
<keyword evidence="1" id="KW-0863">Zinc-finger</keyword>
<dbReference type="PROSITE" id="PS50966">
    <property type="entry name" value="ZF_SWIM"/>
    <property type="match status" value="1"/>
</dbReference>
<evidence type="ECO:0000313" key="4">
    <source>
        <dbReference type="EMBL" id="RNA18584.1"/>
    </source>
</evidence>
<name>A0A3M7R5D4_BRAPC</name>
<reference evidence="4 5" key="1">
    <citation type="journal article" date="2018" name="Sci. Rep.">
        <title>Genomic signatures of local adaptation to the degree of environmental predictability in rotifers.</title>
        <authorList>
            <person name="Franch-Gras L."/>
            <person name="Hahn C."/>
            <person name="Garcia-Roger E.M."/>
            <person name="Carmona M.J."/>
            <person name="Serra M."/>
            <person name="Gomez A."/>
        </authorList>
    </citation>
    <scope>NUCLEOTIDE SEQUENCE [LARGE SCALE GENOMIC DNA]</scope>
    <source>
        <strain evidence="4">HYR1</strain>
    </source>
</reference>
<comment type="caution">
    <text evidence="4">The sequence shown here is derived from an EMBL/GenBank/DDBJ whole genome shotgun (WGS) entry which is preliminary data.</text>
</comment>
<evidence type="ECO:0000259" key="3">
    <source>
        <dbReference type="PROSITE" id="PS50966"/>
    </source>
</evidence>
<keyword evidence="1" id="KW-0862">Zinc</keyword>
<keyword evidence="1" id="KW-0479">Metal-binding</keyword>
<sequence>MKPASQAKNMESFYEEEDSNSESMLSCENDSVVDGDSFDESCSDEKVENYFHNNKYQTIAKNNNEVSCVLCKNKDDNHKMRQIYRSCKCTSVECMLKYRVDMCYKCDLASISQKGAHEGEYKNAADFYNYVKKSWLEGNFNKRCVFHSAPGYAKTNNPIESFNSSIKRDFFVRKRFGLISVFQKLNALCKYYSQENIQFSNKIQISEPILTTASNYTIENFKRASGAKKLSFSHKKHQFSIDLTHLHCNCPRFFKKRVCPHLVAAIKLFNVNCDLFSNMEKIDRFVFKKKRGRGRPANARQALHMD</sequence>
<dbReference type="Proteomes" id="UP000276133">
    <property type="component" value="Unassembled WGS sequence"/>
</dbReference>
<protein>
    <recommendedName>
        <fullName evidence="3">SWIM-type domain-containing protein</fullName>
    </recommendedName>
</protein>
<evidence type="ECO:0000256" key="1">
    <source>
        <dbReference type="PROSITE-ProRule" id="PRU00325"/>
    </source>
</evidence>
<feature type="domain" description="SWIM-type" evidence="3">
    <location>
        <begin position="239"/>
        <end position="270"/>
    </location>
</feature>
<accession>A0A3M7R5D4</accession>
<proteinExistence type="predicted"/>
<feature type="region of interest" description="Disordered" evidence="2">
    <location>
        <begin position="1"/>
        <end position="27"/>
    </location>
</feature>
<evidence type="ECO:0000313" key="5">
    <source>
        <dbReference type="Proteomes" id="UP000276133"/>
    </source>
</evidence>
<dbReference type="EMBL" id="REGN01004210">
    <property type="protein sequence ID" value="RNA18584.1"/>
    <property type="molecule type" value="Genomic_DNA"/>
</dbReference>
<evidence type="ECO:0000256" key="2">
    <source>
        <dbReference type="SAM" id="MobiDB-lite"/>
    </source>
</evidence>
<dbReference type="GO" id="GO:0008270">
    <property type="term" value="F:zinc ion binding"/>
    <property type="evidence" value="ECO:0007669"/>
    <property type="project" value="UniProtKB-KW"/>
</dbReference>
<dbReference type="InterPro" id="IPR007527">
    <property type="entry name" value="Znf_SWIM"/>
</dbReference>
<keyword evidence="5" id="KW-1185">Reference proteome</keyword>
<dbReference type="AlphaFoldDB" id="A0A3M7R5D4"/>